<dbReference type="InterPro" id="IPR012737">
    <property type="entry name" value="DhaK_L_YcgS"/>
</dbReference>
<dbReference type="GO" id="GO:0047324">
    <property type="term" value="F:phosphoenolpyruvate-glycerone phosphotransferase activity"/>
    <property type="evidence" value="ECO:0007669"/>
    <property type="project" value="UniProtKB-EC"/>
</dbReference>
<dbReference type="EMBL" id="SLUO01000017">
    <property type="protein sequence ID" value="TCL55053.1"/>
    <property type="molecule type" value="Genomic_DNA"/>
</dbReference>
<dbReference type="SMART" id="SM01120">
    <property type="entry name" value="Dak2"/>
    <property type="match status" value="1"/>
</dbReference>
<evidence type="ECO:0000256" key="5">
    <source>
        <dbReference type="ARBA" id="ARBA00022777"/>
    </source>
</evidence>
<dbReference type="FunFam" id="1.25.40.340:FF:000002">
    <property type="entry name" value="Dihydroxyacetone kinase, L subunit"/>
    <property type="match status" value="1"/>
</dbReference>
<keyword evidence="6" id="KW-0319">Glycerol metabolism</keyword>
<keyword evidence="4" id="KW-0808">Transferase</keyword>
<comment type="pathway">
    <text evidence="2">Polyol metabolism; glycerol degradation.</text>
</comment>
<accession>A0A4R1QQ92</accession>
<dbReference type="PANTHER" id="PTHR28629:SF4">
    <property type="entry name" value="TRIOKINASE_FMN CYCLASE"/>
    <property type="match status" value="1"/>
</dbReference>
<dbReference type="NCBIfam" id="TIGR02365">
    <property type="entry name" value="dha_L_ycgS"/>
    <property type="match status" value="1"/>
</dbReference>
<evidence type="ECO:0000259" key="9">
    <source>
        <dbReference type="PROSITE" id="PS51480"/>
    </source>
</evidence>
<feature type="domain" description="DhaL" evidence="9">
    <location>
        <begin position="7"/>
        <end position="206"/>
    </location>
</feature>
<evidence type="ECO:0000256" key="7">
    <source>
        <dbReference type="ARBA" id="ARBA00046577"/>
    </source>
</evidence>
<protein>
    <recommendedName>
        <fullName evidence="3">phosphoenolpyruvate--glycerone phosphotransferase</fullName>
        <ecNumber evidence="3">2.7.1.121</ecNumber>
    </recommendedName>
</protein>
<comment type="caution">
    <text evidence="10">The sequence shown here is derived from an EMBL/GenBank/DDBJ whole genome shotgun (WGS) entry which is preliminary data.</text>
</comment>
<dbReference type="EC" id="2.7.1.121" evidence="3"/>
<comment type="catalytic activity">
    <reaction evidence="1">
        <text>dihydroxyacetone + phosphoenolpyruvate = dihydroxyacetone phosphate + pyruvate</text>
        <dbReference type="Rhea" id="RHEA:18381"/>
        <dbReference type="ChEBI" id="CHEBI:15361"/>
        <dbReference type="ChEBI" id="CHEBI:16016"/>
        <dbReference type="ChEBI" id="CHEBI:57642"/>
        <dbReference type="ChEBI" id="CHEBI:58702"/>
        <dbReference type="EC" id="2.7.1.121"/>
    </reaction>
</comment>
<keyword evidence="5 10" id="KW-0418">Kinase</keyword>
<dbReference type="InterPro" id="IPR004007">
    <property type="entry name" value="DhaL_dom"/>
</dbReference>
<evidence type="ECO:0000256" key="2">
    <source>
        <dbReference type="ARBA" id="ARBA00004745"/>
    </source>
</evidence>
<reference evidence="10 11" key="1">
    <citation type="submission" date="2019-03" db="EMBL/GenBank/DDBJ databases">
        <title>Genomic Encyclopedia of Type Strains, Phase IV (KMG-IV): sequencing the most valuable type-strain genomes for metagenomic binning, comparative biology and taxonomic classification.</title>
        <authorList>
            <person name="Goeker M."/>
        </authorList>
    </citation>
    <scope>NUCLEOTIDE SEQUENCE [LARGE SCALE GENOMIC DNA]</scope>
    <source>
        <strain evidence="10 11">DSM 100556</strain>
    </source>
</reference>
<evidence type="ECO:0000256" key="8">
    <source>
        <dbReference type="ARBA" id="ARBA00055771"/>
    </source>
</evidence>
<dbReference type="Proteomes" id="UP000295718">
    <property type="component" value="Unassembled WGS sequence"/>
</dbReference>
<dbReference type="AlphaFoldDB" id="A0A4R1QQ92"/>
<dbReference type="PANTHER" id="PTHR28629">
    <property type="entry name" value="TRIOKINASE/FMN CYCLASE"/>
    <property type="match status" value="1"/>
</dbReference>
<dbReference type="GO" id="GO:0004371">
    <property type="term" value="F:glycerone kinase activity"/>
    <property type="evidence" value="ECO:0007669"/>
    <property type="project" value="InterPro"/>
</dbReference>
<comment type="subunit">
    <text evidence="7">Homodimer. The dihydroxyacetone kinase complex is composed of a homodimer of DhaM, a homodimer of DhaK and the subunit DhaL.</text>
</comment>
<dbReference type="InterPro" id="IPR050861">
    <property type="entry name" value="Dihydroxyacetone_Kinase"/>
</dbReference>
<dbReference type="Pfam" id="PF02734">
    <property type="entry name" value="Dak2"/>
    <property type="match status" value="1"/>
</dbReference>
<dbReference type="GO" id="GO:0019563">
    <property type="term" value="P:glycerol catabolic process"/>
    <property type="evidence" value="ECO:0007669"/>
    <property type="project" value="TreeGrafter"/>
</dbReference>
<name>A0A4R1QQ92_9FIRM</name>
<comment type="function">
    <text evidence="8">ADP-binding subunit of the dihydroxyacetone kinase, which is responsible for the phosphoenolpyruvate (PEP)-dependent phosphorylation of dihydroxyacetone. DhaL-ADP is converted to DhaL-ATP via a phosphoryl group transfer from DhaM and transmits it to dihydroxyacetone binds to DhaK.</text>
</comment>
<evidence type="ECO:0000313" key="11">
    <source>
        <dbReference type="Proteomes" id="UP000295718"/>
    </source>
</evidence>
<evidence type="ECO:0000256" key="4">
    <source>
        <dbReference type="ARBA" id="ARBA00022679"/>
    </source>
</evidence>
<keyword evidence="11" id="KW-1185">Reference proteome</keyword>
<proteinExistence type="predicted"/>
<organism evidence="10 11">
    <name type="scientific">Kineothrix alysoides</name>
    <dbReference type="NCBI Taxonomy" id="1469948"/>
    <lineage>
        <taxon>Bacteria</taxon>
        <taxon>Bacillati</taxon>
        <taxon>Bacillota</taxon>
        <taxon>Clostridia</taxon>
        <taxon>Lachnospirales</taxon>
        <taxon>Lachnospiraceae</taxon>
        <taxon>Kineothrix</taxon>
    </lineage>
</organism>
<dbReference type="STRING" id="1469948.GCA_000732725_04005"/>
<evidence type="ECO:0000256" key="6">
    <source>
        <dbReference type="ARBA" id="ARBA00022798"/>
    </source>
</evidence>
<evidence type="ECO:0000313" key="10">
    <source>
        <dbReference type="EMBL" id="TCL55053.1"/>
    </source>
</evidence>
<gene>
    <name evidence="10" type="ORF">EDD76_11788</name>
</gene>
<sequence length="212" mass="22295">MKSINVETCKQMIIAACDAIIDSKEYLTEVDSKIGDGDHGIGMSGGMEKAKAALLAKDDLATINDVFKTTGMQMLNSMGGASGVIFGSMFLGGIKDLEPATELDGELFSKIISASVKTIKLRGKAEIGDKTMVDALEPAAAALEKADKDDLTLLMGDAAMAAAGGVEATKDMVAKFGRAKSLMERAIGFQDAGATSVMIIFEAMHRYLQAQE</sequence>
<dbReference type="Gene3D" id="1.25.40.340">
    <property type="match status" value="1"/>
</dbReference>
<dbReference type="SUPFAM" id="SSF101473">
    <property type="entry name" value="DhaL-like"/>
    <property type="match status" value="1"/>
</dbReference>
<dbReference type="RefSeq" id="WP_031392625.1">
    <property type="nucleotide sequence ID" value="NZ_JPNB01000003.1"/>
</dbReference>
<evidence type="ECO:0000256" key="1">
    <source>
        <dbReference type="ARBA" id="ARBA00001113"/>
    </source>
</evidence>
<dbReference type="PROSITE" id="PS51480">
    <property type="entry name" value="DHAL"/>
    <property type="match status" value="1"/>
</dbReference>
<evidence type="ECO:0000256" key="3">
    <source>
        <dbReference type="ARBA" id="ARBA00012095"/>
    </source>
</evidence>
<dbReference type="GO" id="GO:0005829">
    <property type="term" value="C:cytosol"/>
    <property type="evidence" value="ECO:0007669"/>
    <property type="project" value="TreeGrafter"/>
</dbReference>
<dbReference type="InterPro" id="IPR036117">
    <property type="entry name" value="DhaL_dom_sf"/>
</dbReference>